<feature type="compositionally biased region" description="Low complexity" evidence="5">
    <location>
        <begin position="252"/>
        <end position="261"/>
    </location>
</feature>
<feature type="transmembrane region" description="Helical" evidence="6">
    <location>
        <begin position="132"/>
        <end position="160"/>
    </location>
</feature>
<dbReference type="EMBL" id="MU854318">
    <property type="protein sequence ID" value="KAK4044485.1"/>
    <property type="molecule type" value="Genomic_DNA"/>
</dbReference>
<feature type="transmembrane region" description="Helical" evidence="6">
    <location>
        <begin position="53"/>
        <end position="70"/>
    </location>
</feature>
<evidence type="ECO:0000313" key="9">
    <source>
        <dbReference type="Proteomes" id="UP001303115"/>
    </source>
</evidence>
<feature type="compositionally biased region" description="Low complexity" evidence="5">
    <location>
        <begin position="306"/>
        <end position="334"/>
    </location>
</feature>
<dbReference type="Proteomes" id="UP001303115">
    <property type="component" value="Unassembled WGS sequence"/>
</dbReference>
<feature type="compositionally biased region" description="Pro residues" evidence="5">
    <location>
        <begin position="207"/>
        <end position="219"/>
    </location>
</feature>
<feature type="transmembrane region" description="Helical" evidence="6">
    <location>
        <begin position="90"/>
        <end position="112"/>
    </location>
</feature>
<dbReference type="GO" id="GO:0016020">
    <property type="term" value="C:membrane"/>
    <property type="evidence" value="ECO:0007669"/>
    <property type="project" value="UniProtKB-SubCell"/>
</dbReference>
<evidence type="ECO:0000313" key="8">
    <source>
        <dbReference type="EMBL" id="KAK4044485.1"/>
    </source>
</evidence>
<accession>A0AAN6PTV8</accession>
<protein>
    <submittedName>
        <fullName evidence="8">Integral membrane protein</fullName>
    </submittedName>
</protein>
<dbReference type="PANTHER" id="PTHR37451">
    <property type="entry name" value="MARVEL DOMAIN"/>
    <property type="match status" value="1"/>
</dbReference>
<evidence type="ECO:0000256" key="3">
    <source>
        <dbReference type="ARBA" id="ARBA00022989"/>
    </source>
</evidence>
<keyword evidence="3 6" id="KW-1133">Transmembrane helix</keyword>
<keyword evidence="9" id="KW-1185">Reference proteome</keyword>
<feature type="compositionally biased region" description="Pro residues" evidence="5">
    <location>
        <begin position="289"/>
        <end position="303"/>
    </location>
</feature>
<feature type="compositionally biased region" description="Low complexity" evidence="5">
    <location>
        <begin position="227"/>
        <end position="244"/>
    </location>
</feature>
<evidence type="ECO:0000256" key="2">
    <source>
        <dbReference type="ARBA" id="ARBA00022692"/>
    </source>
</evidence>
<evidence type="ECO:0000256" key="4">
    <source>
        <dbReference type="ARBA" id="ARBA00023136"/>
    </source>
</evidence>
<evidence type="ECO:0000256" key="6">
    <source>
        <dbReference type="SAM" id="Phobius"/>
    </source>
</evidence>
<gene>
    <name evidence="8" type="ORF">C8A01DRAFT_31267</name>
</gene>
<keyword evidence="2 6" id="KW-0812">Transmembrane</keyword>
<dbReference type="InterPro" id="IPR008253">
    <property type="entry name" value="Marvel"/>
</dbReference>
<feature type="transmembrane region" description="Helical" evidence="6">
    <location>
        <begin position="21"/>
        <end position="41"/>
    </location>
</feature>
<evidence type="ECO:0000256" key="1">
    <source>
        <dbReference type="ARBA" id="ARBA00004141"/>
    </source>
</evidence>
<proteinExistence type="predicted"/>
<organism evidence="8 9">
    <name type="scientific">Parachaetomium inaequale</name>
    <dbReference type="NCBI Taxonomy" id="2588326"/>
    <lineage>
        <taxon>Eukaryota</taxon>
        <taxon>Fungi</taxon>
        <taxon>Dikarya</taxon>
        <taxon>Ascomycota</taxon>
        <taxon>Pezizomycotina</taxon>
        <taxon>Sordariomycetes</taxon>
        <taxon>Sordariomycetidae</taxon>
        <taxon>Sordariales</taxon>
        <taxon>Chaetomiaceae</taxon>
        <taxon>Parachaetomium</taxon>
    </lineage>
</organism>
<evidence type="ECO:0000256" key="5">
    <source>
        <dbReference type="SAM" id="MobiDB-lite"/>
    </source>
</evidence>
<dbReference type="PANTHER" id="PTHR37451:SF4">
    <property type="entry name" value="MARVEL DOMAIN-CONTAINING PROTEIN"/>
    <property type="match status" value="1"/>
</dbReference>
<evidence type="ECO:0000259" key="7">
    <source>
        <dbReference type="Pfam" id="PF01284"/>
    </source>
</evidence>
<comment type="caution">
    <text evidence="8">The sequence shown here is derived from an EMBL/GenBank/DDBJ whole genome shotgun (WGS) entry which is preliminary data.</text>
</comment>
<comment type="subcellular location">
    <subcellularLocation>
        <location evidence="1">Membrane</location>
        <topology evidence="1">Multi-pass membrane protein</topology>
    </subcellularLocation>
</comment>
<name>A0AAN6PTV8_9PEZI</name>
<feature type="domain" description="MARVEL" evidence="7">
    <location>
        <begin position="22"/>
        <end position="159"/>
    </location>
</feature>
<sequence>MNNPQYRAPGREHIPLLPKGFFAIRIVQLVLALIIMGLAGYGVSVLPFSGNCYILAVAVMTLATSIYQLVAELGPPAAYNYWATLGLDIFYVVMWLCSFAVLAASVAPWFGYSSYSYSYSYSRYSSSSLSDYTLIWLATQAAAASLGALEFILYLTSLIIHSVRLHRHRAAGLHCMPGTPPGPRPPAGTTVVPVPVVYTTGNKPGGPLPVYPQFPPQQPVPAYLHGQQPQQVPPQQQQQFYPPQGYAPVPIPMQGMPMQQMPMPPQQQPQQGFYAPPVQMQQQQQPQQMQPPQPTGSPAPQPIVPQATGGSFAASSQGGQQVPQQQQVSQLPAN</sequence>
<feature type="compositionally biased region" description="Low complexity" evidence="5">
    <location>
        <begin position="268"/>
        <end position="288"/>
    </location>
</feature>
<reference evidence="9" key="1">
    <citation type="journal article" date="2023" name="Mol. Phylogenet. Evol.">
        <title>Genome-scale phylogeny and comparative genomics of the fungal order Sordariales.</title>
        <authorList>
            <person name="Hensen N."/>
            <person name="Bonometti L."/>
            <person name="Westerberg I."/>
            <person name="Brannstrom I.O."/>
            <person name="Guillou S."/>
            <person name="Cros-Aarteil S."/>
            <person name="Calhoun S."/>
            <person name="Haridas S."/>
            <person name="Kuo A."/>
            <person name="Mondo S."/>
            <person name="Pangilinan J."/>
            <person name="Riley R."/>
            <person name="LaButti K."/>
            <person name="Andreopoulos B."/>
            <person name="Lipzen A."/>
            <person name="Chen C."/>
            <person name="Yan M."/>
            <person name="Daum C."/>
            <person name="Ng V."/>
            <person name="Clum A."/>
            <person name="Steindorff A."/>
            <person name="Ohm R.A."/>
            <person name="Martin F."/>
            <person name="Silar P."/>
            <person name="Natvig D.O."/>
            <person name="Lalanne C."/>
            <person name="Gautier V."/>
            <person name="Ament-Velasquez S.L."/>
            <person name="Kruys A."/>
            <person name="Hutchinson M.I."/>
            <person name="Powell A.J."/>
            <person name="Barry K."/>
            <person name="Miller A.N."/>
            <person name="Grigoriev I.V."/>
            <person name="Debuchy R."/>
            <person name="Gladieux P."/>
            <person name="Hiltunen Thoren M."/>
            <person name="Johannesson H."/>
        </authorList>
    </citation>
    <scope>NUCLEOTIDE SEQUENCE [LARGE SCALE GENOMIC DNA]</scope>
    <source>
        <strain evidence="9">CBS 284.82</strain>
    </source>
</reference>
<keyword evidence="4 6" id="KW-0472">Membrane</keyword>
<dbReference type="AlphaFoldDB" id="A0AAN6PTV8"/>
<dbReference type="Pfam" id="PF01284">
    <property type="entry name" value="MARVEL"/>
    <property type="match status" value="1"/>
</dbReference>
<feature type="region of interest" description="Disordered" evidence="5">
    <location>
        <begin position="207"/>
        <end position="334"/>
    </location>
</feature>